<dbReference type="EMBL" id="JARBHB010000002">
    <property type="protein sequence ID" value="KAJ8892063.1"/>
    <property type="molecule type" value="Genomic_DNA"/>
</dbReference>
<dbReference type="Proteomes" id="UP001159363">
    <property type="component" value="Chromosome 2"/>
</dbReference>
<dbReference type="PANTHER" id="PTHR10773">
    <property type="entry name" value="DNA-DIRECTED RNA POLYMERASES I, II, AND III SUBUNIT RPABC2"/>
    <property type="match status" value="1"/>
</dbReference>
<comment type="caution">
    <text evidence="1">The sequence shown here is derived from an EMBL/GenBank/DDBJ whole genome shotgun (WGS) entry which is preliminary data.</text>
</comment>
<gene>
    <name evidence="1" type="ORF">PR048_004637</name>
</gene>
<evidence type="ECO:0000313" key="2">
    <source>
        <dbReference type="Proteomes" id="UP001159363"/>
    </source>
</evidence>
<keyword evidence="2" id="KW-1185">Reference proteome</keyword>
<sequence>MLFCTAIHVQDRKNTPFLAMCLYVVQEKKVDMLDHKFMVSDHRRMECDSDHAVIEKAEKYITQISHPHDWAQLIRMAGNKKPFNVNELTQEDFCNYASLLTTDIQMRKSSENGEKFVWQQVRWLCYVLDKFTKVLYKTSLKEEDTFSVMDMTRRQ</sequence>
<organism evidence="1 2">
    <name type="scientific">Dryococelus australis</name>
    <dbReference type="NCBI Taxonomy" id="614101"/>
    <lineage>
        <taxon>Eukaryota</taxon>
        <taxon>Metazoa</taxon>
        <taxon>Ecdysozoa</taxon>
        <taxon>Arthropoda</taxon>
        <taxon>Hexapoda</taxon>
        <taxon>Insecta</taxon>
        <taxon>Pterygota</taxon>
        <taxon>Neoptera</taxon>
        <taxon>Polyneoptera</taxon>
        <taxon>Phasmatodea</taxon>
        <taxon>Verophasmatodea</taxon>
        <taxon>Anareolatae</taxon>
        <taxon>Phasmatidae</taxon>
        <taxon>Eurycanthinae</taxon>
        <taxon>Dryococelus</taxon>
    </lineage>
</organism>
<proteinExistence type="predicted"/>
<reference evidence="1 2" key="1">
    <citation type="submission" date="2023-02" db="EMBL/GenBank/DDBJ databases">
        <title>LHISI_Scaffold_Assembly.</title>
        <authorList>
            <person name="Stuart O.P."/>
            <person name="Cleave R."/>
            <person name="Magrath M.J.L."/>
            <person name="Mikheyev A.S."/>
        </authorList>
    </citation>
    <scope>NUCLEOTIDE SEQUENCE [LARGE SCALE GENOMIC DNA]</scope>
    <source>
        <strain evidence="1">Daus_M_001</strain>
        <tissue evidence="1">Leg muscle</tissue>
    </source>
</reference>
<dbReference type="PANTHER" id="PTHR10773:SF19">
    <property type="match status" value="1"/>
</dbReference>
<name>A0ABQ9I5Z3_9NEOP</name>
<evidence type="ECO:0000313" key="1">
    <source>
        <dbReference type="EMBL" id="KAJ8892063.1"/>
    </source>
</evidence>
<accession>A0ABQ9I5Z3</accession>
<protein>
    <submittedName>
        <fullName evidence="1">Uncharacterized protein</fullName>
    </submittedName>
</protein>